<protein>
    <submittedName>
        <fullName evidence="1">Uncharacterized protein</fullName>
    </submittedName>
</protein>
<accession>A0A5C4WHM0</accession>
<dbReference type="OrthoDB" id="3392539at2"/>
<evidence type="ECO:0000313" key="2">
    <source>
        <dbReference type="Proteomes" id="UP000312512"/>
    </source>
</evidence>
<reference evidence="1 2" key="1">
    <citation type="submission" date="2019-10" db="EMBL/GenBank/DDBJ databases">
        <title>Nonomuraea sp. nov., isolated from Phyllanthus amarus.</title>
        <authorList>
            <person name="Klykleung N."/>
            <person name="Tanasupawat S."/>
        </authorList>
    </citation>
    <scope>NUCLEOTIDE SEQUENCE [LARGE SCALE GENOMIC DNA]</scope>
    <source>
        <strain evidence="1 2">PA1-10</strain>
    </source>
</reference>
<dbReference type="RefSeq" id="WP_139631703.1">
    <property type="nucleotide sequence ID" value="NZ_CP045572.1"/>
</dbReference>
<comment type="caution">
    <text evidence="1">The sequence shown here is derived from an EMBL/GenBank/DDBJ whole genome shotgun (WGS) entry which is preliminary data.</text>
</comment>
<keyword evidence="2" id="KW-1185">Reference proteome</keyword>
<dbReference type="EMBL" id="VDLX02000006">
    <property type="protein sequence ID" value="KAB8194097.1"/>
    <property type="molecule type" value="Genomic_DNA"/>
</dbReference>
<dbReference type="AlphaFoldDB" id="A0A5C4WHM0"/>
<accession>A0A5P9YN97</accession>
<proteinExistence type="predicted"/>
<sequence length="92" mass="9810">MSDPTGENNVLHELKVVVGLALAMAEVSQAQHTGDLPITEWLLDPAESERERVGLRGILAAITELESSPSFQPPGAGSGRPLPTHAPSFTRR</sequence>
<gene>
    <name evidence="1" type="ORF">FH608_018125</name>
</gene>
<evidence type="ECO:0000313" key="1">
    <source>
        <dbReference type="EMBL" id="KAB8194097.1"/>
    </source>
</evidence>
<dbReference type="Proteomes" id="UP000312512">
    <property type="component" value="Unassembled WGS sequence"/>
</dbReference>
<name>A0A5C4WHM0_9ACTN</name>
<organism evidence="1 2">
    <name type="scientific">Nonomuraea phyllanthi</name>
    <dbReference type="NCBI Taxonomy" id="2219224"/>
    <lineage>
        <taxon>Bacteria</taxon>
        <taxon>Bacillati</taxon>
        <taxon>Actinomycetota</taxon>
        <taxon>Actinomycetes</taxon>
        <taxon>Streptosporangiales</taxon>
        <taxon>Streptosporangiaceae</taxon>
        <taxon>Nonomuraea</taxon>
    </lineage>
</organism>